<dbReference type="Gene3D" id="1.10.287.1490">
    <property type="match status" value="1"/>
</dbReference>
<feature type="domain" description="Peptidoglycan binding-like" evidence="3">
    <location>
        <begin position="1228"/>
        <end position="1280"/>
    </location>
</feature>
<feature type="coiled-coil region" evidence="1">
    <location>
        <begin position="205"/>
        <end position="247"/>
    </location>
</feature>
<accession>V4R3C5</accession>
<dbReference type="InterPro" id="IPR036365">
    <property type="entry name" value="PGBD-like_sf"/>
</dbReference>
<dbReference type="SUPFAM" id="SSF81901">
    <property type="entry name" value="HCP-like"/>
    <property type="match status" value="1"/>
</dbReference>
<dbReference type="EMBL" id="AWXZ01000015">
    <property type="protein sequence ID" value="ESR26417.1"/>
    <property type="molecule type" value="Genomic_DNA"/>
</dbReference>
<dbReference type="PANTHER" id="PTHR11102">
    <property type="entry name" value="SEL-1-LIKE PROTEIN"/>
    <property type="match status" value="1"/>
</dbReference>
<dbReference type="InterPro" id="IPR002477">
    <property type="entry name" value="Peptidoglycan-bd-like"/>
</dbReference>
<evidence type="ECO:0000313" key="4">
    <source>
        <dbReference type="EMBL" id="ESR26417.1"/>
    </source>
</evidence>
<dbReference type="RefSeq" id="WP_023431063.1">
    <property type="nucleotide sequence ID" value="NZ_AWXZ01000015.1"/>
</dbReference>
<dbReference type="InterPro" id="IPR036366">
    <property type="entry name" value="PGBDSf"/>
</dbReference>
<dbReference type="eggNOG" id="COG3409">
    <property type="taxonomic scope" value="Bacteria"/>
</dbReference>
<evidence type="ECO:0000313" key="5">
    <source>
        <dbReference type="Proteomes" id="UP000017819"/>
    </source>
</evidence>
<dbReference type="InterPro" id="IPR006597">
    <property type="entry name" value="Sel1-like"/>
</dbReference>
<feature type="coiled-coil region" evidence="1">
    <location>
        <begin position="556"/>
        <end position="583"/>
    </location>
</feature>
<feature type="compositionally biased region" description="Low complexity" evidence="2">
    <location>
        <begin position="791"/>
        <end position="807"/>
    </location>
</feature>
<dbReference type="Gene3D" id="1.25.40.10">
    <property type="entry name" value="Tetratricopeptide repeat domain"/>
    <property type="match status" value="1"/>
</dbReference>
<gene>
    <name evidence="4" type="ORF">N177_0917</name>
</gene>
<dbReference type="SMART" id="SM00671">
    <property type="entry name" value="SEL1"/>
    <property type="match status" value="4"/>
</dbReference>
<reference evidence="4 5" key="1">
    <citation type="journal article" date="2014" name="Genome Announc.">
        <title>Draft Genome Sequence of Lutibaculum baratangense Strain AMV1T, Isolated from a Mud Volcano in Andamans, India.</title>
        <authorList>
            <person name="Singh A."/>
            <person name="Sreenivas A."/>
            <person name="Sathyanarayana Reddy G."/>
            <person name="Pinnaka A.K."/>
            <person name="Shivaji S."/>
        </authorList>
    </citation>
    <scope>NUCLEOTIDE SEQUENCE [LARGE SCALE GENOMIC DNA]</scope>
    <source>
        <strain evidence="4 5">AMV1</strain>
    </source>
</reference>
<sequence length="1285" mass="138255">MSLGEWLDAVMREPEAGAAPTQDSGPERAGSEQMQAPEALRAIARRLDKLGGRIPGDTGSAEAARATVGELEQQLETMAQAVNASRPETAPNRSQLREGESAAGKKSIDGLRRAIDEIAARQKVLDRQGSGDTEPRGNRMQDLEAKIRALSGRLDRHQGLAAEMRSEFSRFGERLDTASETVAARVTDQLREDLRSRGRETQAEFDTVRAEMREVARDLNQARSKDAERLEADLARIGKRIEELQVSSPGIEQWMEDFAARLERATQEQLSALRSEMGEADRLVESLVKTEFEKLRAEFRQLSERIDEAGEKTPDLDARLDDLALRLDTATRSEVAALRNEIQEMGRSIERGARAEVQKLQSEFAALSERLGEAGQPDPAMEQRLGDLADRLGTATRGEMTALREEMQEIGRAVERSSRADLTQLEGQFTKLSGQIEEMGRRDPDLESRIEDLAVRLDTATKREIGELREEIRALAGQVDGGTKGELSSLKGEISKIADLLQIGAGGDSAEGREAAVAGLNAIREEIRGLQDRLDGNQEGYATLREEVRSLSERLSNQAPNRLDEMERRLNELADRIEANSGAIDLSALGRLETEVAGLTKALGEASDRPADISGVENAINELFDRIEEDRETAVAAARDAAEEAVRRALETLEARSAEGSISEALREELVSLRQHGDASEERTRSTLTAVHDTLQKIVERLTRLEAEVEEADLARGSVLAPPSEPEARPASQGAASSLYEPDQAADAATDDEIVGRIASVTRSFKNEIDDNTPLAPGSGRPVAASEDGASEAAPQATTAAAPSPSAEPRHTDPAAKPNDFIAAARRAAQTSTVETRGARLVPDADEDEARGARPLDLLKKYKRPLMIATAIIVIAVGAVQVVGFLRGGDLDLGATTDDRPALATLPPAAEGADVEAQVAGTEDASSFATRAAERTDPSEQAPEGIGAETVERGAELPGVAAVDPIETGSIAAPEEQASMRPGPEADMAAPAASKQMEIELPDPAVGPTALRLAAAQGDAAAQYEIGVRYTDGIGVARDASEAAKWYRLAAAQGLAPAQYRLGSLHEKGEGVEQDPDLARMWYQRAAEQGNSKAMHNLAVLYADGIKGTPDYERAAIWFRQAAEYGLSDSQYNLAILYARGMGVTQDLAESYKWFGIASAGGDGEAADRQRDVAKRLEPETVAELDRAVSEFKPKPLLASANEVPTPAGGWGEAEPSERTALDGATLIRMAQAKLAELGYDIGTVDGRIGPRTREAVRAFQTANGMEATGEIDSRLVARLQERTS</sequence>
<feature type="region of interest" description="Disordered" evidence="2">
    <location>
        <begin position="77"/>
        <end position="107"/>
    </location>
</feature>
<dbReference type="PANTHER" id="PTHR11102:SF160">
    <property type="entry name" value="ERAD-ASSOCIATED E3 UBIQUITIN-PROTEIN LIGASE COMPONENT HRD3"/>
    <property type="match status" value="1"/>
</dbReference>
<dbReference type="eggNOG" id="COG0790">
    <property type="taxonomic scope" value="Bacteria"/>
</dbReference>
<evidence type="ECO:0000256" key="2">
    <source>
        <dbReference type="SAM" id="MobiDB-lite"/>
    </source>
</evidence>
<dbReference type="Pfam" id="PF08238">
    <property type="entry name" value="Sel1"/>
    <property type="match status" value="4"/>
</dbReference>
<dbReference type="Pfam" id="PF01471">
    <property type="entry name" value="PG_binding_1"/>
    <property type="match status" value="1"/>
</dbReference>
<dbReference type="SUPFAM" id="SSF47090">
    <property type="entry name" value="PGBD-like"/>
    <property type="match status" value="1"/>
</dbReference>
<name>V4R3C5_9HYPH</name>
<dbReference type="Gene3D" id="1.10.101.10">
    <property type="entry name" value="PGBD-like superfamily/PGBD"/>
    <property type="match status" value="1"/>
</dbReference>
<dbReference type="InterPro" id="IPR011990">
    <property type="entry name" value="TPR-like_helical_dom_sf"/>
</dbReference>
<feature type="region of interest" description="Disordered" evidence="2">
    <location>
        <begin position="1"/>
        <end position="39"/>
    </location>
</feature>
<feature type="region of interest" description="Disordered" evidence="2">
    <location>
        <begin position="716"/>
        <end position="753"/>
    </location>
</feature>
<keyword evidence="1" id="KW-0175">Coiled coil</keyword>
<evidence type="ECO:0000259" key="3">
    <source>
        <dbReference type="Pfam" id="PF01471"/>
    </source>
</evidence>
<dbReference type="eggNOG" id="COG1196">
    <property type="taxonomic scope" value="Bacteria"/>
</dbReference>
<feature type="region of interest" description="Disordered" evidence="2">
    <location>
        <begin position="922"/>
        <end position="945"/>
    </location>
</feature>
<proteinExistence type="predicted"/>
<dbReference type="Proteomes" id="UP000017819">
    <property type="component" value="Unassembled WGS sequence"/>
</dbReference>
<dbReference type="InterPro" id="IPR050767">
    <property type="entry name" value="Sel1_AlgK"/>
</dbReference>
<feature type="region of interest" description="Disordered" evidence="2">
    <location>
        <begin position="768"/>
        <end position="817"/>
    </location>
</feature>
<organism evidence="4 5">
    <name type="scientific">Lutibaculum baratangense AMV1</name>
    <dbReference type="NCBI Taxonomy" id="631454"/>
    <lineage>
        <taxon>Bacteria</taxon>
        <taxon>Pseudomonadati</taxon>
        <taxon>Pseudomonadota</taxon>
        <taxon>Alphaproteobacteria</taxon>
        <taxon>Hyphomicrobiales</taxon>
        <taxon>Tepidamorphaceae</taxon>
        <taxon>Lutibaculum</taxon>
    </lineage>
</organism>
<comment type="caution">
    <text evidence="4">The sequence shown here is derived from an EMBL/GenBank/DDBJ whole genome shotgun (WGS) entry which is preliminary data.</text>
</comment>
<dbReference type="PATRIC" id="fig|631454.5.peg.904"/>
<keyword evidence="5" id="KW-1185">Reference proteome</keyword>
<protein>
    <submittedName>
        <fullName evidence="4">Sel1 domain protein repeat-containing protein</fullName>
    </submittedName>
</protein>
<evidence type="ECO:0000256" key="1">
    <source>
        <dbReference type="SAM" id="Coils"/>
    </source>
</evidence>
<dbReference type="OrthoDB" id="5295703at2"/>
<dbReference type="STRING" id="631454.N177_0917"/>